<gene>
    <name evidence="4" type="ORF">US62_C0017G0022</name>
</gene>
<keyword evidence="2" id="KW-0413">Isomerase</keyword>
<dbReference type="GO" id="GO:0000455">
    <property type="term" value="P:enzyme-directed rRNA pseudouridine synthesis"/>
    <property type="evidence" value="ECO:0007669"/>
    <property type="project" value="TreeGrafter"/>
</dbReference>
<dbReference type="GO" id="GO:0140098">
    <property type="term" value="F:catalytic activity, acting on RNA"/>
    <property type="evidence" value="ECO:0007669"/>
    <property type="project" value="UniProtKB-ARBA"/>
</dbReference>
<dbReference type="InterPro" id="IPR006145">
    <property type="entry name" value="PsdUridine_synth_RsuA/RluA"/>
</dbReference>
<dbReference type="CDD" id="cd02869">
    <property type="entry name" value="PseudoU_synth_RluA_like"/>
    <property type="match status" value="1"/>
</dbReference>
<dbReference type="InterPro" id="IPR050188">
    <property type="entry name" value="RluA_PseudoU_synthase"/>
</dbReference>
<dbReference type="PROSITE" id="PS01129">
    <property type="entry name" value="PSI_RLU"/>
    <property type="match status" value="1"/>
</dbReference>
<dbReference type="GO" id="GO:0009982">
    <property type="term" value="F:pseudouridine synthase activity"/>
    <property type="evidence" value="ECO:0007669"/>
    <property type="project" value="InterPro"/>
</dbReference>
<dbReference type="Pfam" id="PF00849">
    <property type="entry name" value="PseudoU_synth_2"/>
    <property type="match status" value="1"/>
</dbReference>
<dbReference type="PANTHER" id="PTHR21600">
    <property type="entry name" value="MITOCHONDRIAL RNA PSEUDOURIDINE SYNTHASE"/>
    <property type="match status" value="1"/>
</dbReference>
<dbReference type="Proteomes" id="UP000034603">
    <property type="component" value="Unassembled WGS sequence"/>
</dbReference>
<name>A0A0G0HQ79_9BACT</name>
<comment type="caution">
    <text evidence="4">The sequence shown here is derived from an EMBL/GenBank/DDBJ whole genome shotgun (WGS) entry which is preliminary data.</text>
</comment>
<dbReference type="EMBL" id="LBTR01000017">
    <property type="protein sequence ID" value="KKQ45303.1"/>
    <property type="molecule type" value="Genomic_DNA"/>
</dbReference>
<dbReference type="InterPro" id="IPR020103">
    <property type="entry name" value="PsdUridine_synth_cat_dom_sf"/>
</dbReference>
<protein>
    <submittedName>
        <fullName evidence="4">Pseudouridine synthase</fullName>
    </submittedName>
</protein>
<dbReference type="Gene3D" id="3.30.2350.10">
    <property type="entry name" value="Pseudouridine synthase"/>
    <property type="match status" value="1"/>
</dbReference>
<organism evidence="4 5">
    <name type="scientific">Candidatus Woesebacteria bacterium GW2011_GWA1_37_8</name>
    <dbReference type="NCBI Taxonomy" id="1618546"/>
    <lineage>
        <taxon>Bacteria</taxon>
        <taxon>Candidatus Woeseibacteriota</taxon>
    </lineage>
</organism>
<comment type="similarity">
    <text evidence="1">Belongs to the pseudouridine synthase RluA family.</text>
</comment>
<feature type="domain" description="Pseudouridine synthase RsuA/RluA-like" evidence="3">
    <location>
        <begin position="11"/>
        <end position="170"/>
    </location>
</feature>
<evidence type="ECO:0000256" key="1">
    <source>
        <dbReference type="ARBA" id="ARBA00010876"/>
    </source>
</evidence>
<dbReference type="SUPFAM" id="SSF55120">
    <property type="entry name" value="Pseudouridine synthase"/>
    <property type="match status" value="1"/>
</dbReference>
<evidence type="ECO:0000313" key="4">
    <source>
        <dbReference type="EMBL" id="KKQ45303.1"/>
    </source>
</evidence>
<dbReference type="GO" id="GO:0003723">
    <property type="term" value="F:RNA binding"/>
    <property type="evidence" value="ECO:0007669"/>
    <property type="project" value="InterPro"/>
</dbReference>
<dbReference type="AlphaFoldDB" id="A0A0G0HQ79"/>
<reference evidence="4 5" key="1">
    <citation type="journal article" date="2015" name="Nature">
        <title>rRNA introns, odd ribosomes, and small enigmatic genomes across a large radiation of phyla.</title>
        <authorList>
            <person name="Brown C.T."/>
            <person name="Hug L.A."/>
            <person name="Thomas B.C."/>
            <person name="Sharon I."/>
            <person name="Castelle C.J."/>
            <person name="Singh A."/>
            <person name="Wilkins M.J."/>
            <person name="Williams K.H."/>
            <person name="Banfield J.F."/>
        </authorList>
    </citation>
    <scope>NUCLEOTIDE SEQUENCE [LARGE SCALE GENOMIC DNA]</scope>
</reference>
<proteinExistence type="inferred from homology"/>
<sequence>MEPTIIFQDSDLLVIEKPAGWITNEADTTRNVPVLQKWLKENLQYEISKNNELRSGIVHRLDKDTSGILLVAKNEEFMKFLQAQFKDRKVEKSYTALLHGKVEPNSGNIDAPVGRLPWNRERFGVLSGGRTAQSGYEVQDYYQKDKDLFSLVRFFPKTGRTHQLRIHAKHIGHPIVSDNFYAGRKTARNDKKWCPRLFLHAGNIAFNKPNGERVEFESKLPNDLMAVLNDLKKV</sequence>
<evidence type="ECO:0000313" key="5">
    <source>
        <dbReference type="Proteomes" id="UP000034603"/>
    </source>
</evidence>
<dbReference type="PATRIC" id="fig|1618546.3.peg.510"/>
<evidence type="ECO:0000259" key="3">
    <source>
        <dbReference type="Pfam" id="PF00849"/>
    </source>
</evidence>
<dbReference type="PANTHER" id="PTHR21600:SF44">
    <property type="entry name" value="RIBOSOMAL LARGE SUBUNIT PSEUDOURIDINE SYNTHASE D"/>
    <property type="match status" value="1"/>
</dbReference>
<accession>A0A0G0HQ79</accession>
<evidence type="ECO:0000256" key="2">
    <source>
        <dbReference type="ARBA" id="ARBA00023235"/>
    </source>
</evidence>
<dbReference type="InterPro" id="IPR006224">
    <property type="entry name" value="PsdUridine_synth_RluA-like_CS"/>
</dbReference>